<dbReference type="RefSeq" id="WP_190889039.1">
    <property type="nucleotide sequence ID" value="NZ_JACWZY010000020.1"/>
</dbReference>
<keyword evidence="2" id="KW-1185">Reference proteome</keyword>
<dbReference type="AlphaFoldDB" id="A0A926XYB7"/>
<sequence length="75" mass="7992">MQKVLNVIMVISLAFSLLICFYKVTGNESLTQLTAEVSGGQVKAISGGEGVRPQLANVSTNANSIQKQQNNRIGI</sequence>
<dbReference type="Proteomes" id="UP000598820">
    <property type="component" value="Unassembled WGS sequence"/>
</dbReference>
<gene>
    <name evidence="1" type="ORF">IC229_21265</name>
</gene>
<evidence type="ECO:0000313" key="1">
    <source>
        <dbReference type="EMBL" id="MBD2703189.1"/>
    </source>
</evidence>
<comment type="caution">
    <text evidence="1">The sequence shown here is derived from an EMBL/GenBank/DDBJ whole genome shotgun (WGS) entry which is preliminary data.</text>
</comment>
<accession>A0A926XYB7</accession>
<organism evidence="1 2">
    <name type="scientific">Spirosoma profusum</name>
    <dbReference type="NCBI Taxonomy" id="2771354"/>
    <lineage>
        <taxon>Bacteria</taxon>
        <taxon>Pseudomonadati</taxon>
        <taxon>Bacteroidota</taxon>
        <taxon>Cytophagia</taxon>
        <taxon>Cytophagales</taxon>
        <taxon>Cytophagaceae</taxon>
        <taxon>Spirosoma</taxon>
    </lineage>
</organism>
<name>A0A926XYB7_9BACT</name>
<reference evidence="1" key="1">
    <citation type="submission" date="2020-09" db="EMBL/GenBank/DDBJ databases">
        <authorList>
            <person name="Kim M.K."/>
        </authorList>
    </citation>
    <scope>NUCLEOTIDE SEQUENCE</scope>
    <source>
        <strain evidence="1">BT702</strain>
    </source>
</reference>
<evidence type="ECO:0000313" key="2">
    <source>
        <dbReference type="Proteomes" id="UP000598820"/>
    </source>
</evidence>
<proteinExistence type="predicted"/>
<protein>
    <submittedName>
        <fullName evidence="1">Uncharacterized protein</fullName>
    </submittedName>
</protein>
<dbReference type="EMBL" id="JACWZY010000020">
    <property type="protein sequence ID" value="MBD2703189.1"/>
    <property type="molecule type" value="Genomic_DNA"/>
</dbReference>